<organism evidence="1 2">
    <name type="scientific">Candidatus Woesebacteria bacterium GW2011_GWA1_39_21b</name>
    <dbReference type="NCBI Taxonomy" id="1618551"/>
    <lineage>
        <taxon>Bacteria</taxon>
        <taxon>Candidatus Woeseibacteriota</taxon>
    </lineage>
</organism>
<evidence type="ECO:0000313" key="2">
    <source>
        <dbReference type="Proteomes" id="UP000034690"/>
    </source>
</evidence>
<reference evidence="1 2" key="1">
    <citation type="journal article" date="2015" name="Nature">
        <title>rRNA introns, odd ribosomes, and small enigmatic genomes across a large radiation of phyla.</title>
        <authorList>
            <person name="Brown C.T."/>
            <person name="Hug L.A."/>
            <person name="Thomas B.C."/>
            <person name="Sharon I."/>
            <person name="Castelle C.J."/>
            <person name="Singh A."/>
            <person name="Wilkins M.J."/>
            <person name="Williams K.H."/>
            <person name="Banfield J.F."/>
        </authorList>
    </citation>
    <scope>NUCLEOTIDE SEQUENCE [LARGE SCALE GENOMIC DNA]</scope>
</reference>
<name>A0A0G0NKN3_9BACT</name>
<comment type="caution">
    <text evidence="1">The sequence shown here is derived from an EMBL/GenBank/DDBJ whole genome shotgun (WGS) entry which is preliminary data.</text>
</comment>
<protein>
    <submittedName>
        <fullName evidence="1">Uncharacterized protein</fullName>
    </submittedName>
</protein>
<evidence type="ECO:0000313" key="1">
    <source>
        <dbReference type="EMBL" id="KKR13381.1"/>
    </source>
</evidence>
<dbReference type="Proteomes" id="UP000034690">
    <property type="component" value="Unassembled WGS sequence"/>
</dbReference>
<gene>
    <name evidence="1" type="ORF">UT40_C0018G0026</name>
</gene>
<accession>A0A0G0NKN3</accession>
<dbReference type="AlphaFoldDB" id="A0A0G0NKN3"/>
<proteinExistence type="predicted"/>
<sequence>MLKETLAGFQLLQKTRDLNPATFNCLASIALVLPEEKATDSLQKKDAGQHDQLTSFPDLFVRNGVFLFFHPPHEASDDLPNRVRLGNKKGRRGRYPSTFELLLECGVLTAPLVELRAGPWRPITPWVGTTILKKVLFTAPFAVPFTYIVVPP</sequence>
<dbReference type="EMBL" id="LBWQ01000018">
    <property type="protein sequence ID" value="KKR13381.1"/>
    <property type="molecule type" value="Genomic_DNA"/>
</dbReference>